<dbReference type="InterPro" id="IPR002772">
    <property type="entry name" value="Glyco_hydro_3_C"/>
</dbReference>
<dbReference type="SMART" id="SM01217">
    <property type="entry name" value="Fn3_like"/>
    <property type="match status" value="1"/>
</dbReference>
<evidence type="ECO:0000313" key="6">
    <source>
        <dbReference type="Proteomes" id="UP001500326"/>
    </source>
</evidence>
<comment type="caution">
    <text evidence="5">The sequence shown here is derived from an EMBL/GenBank/DDBJ whole genome shotgun (WGS) entry which is preliminary data.</text>
</comment>
<organism evidence="5 6">
    <name type="scientific">Microbacterium pumilum</name>
    <dbReference type="NCBI Taxonomy" id="344165"/>
    <lineage>
        <taxon>Bacteria</taxon>
        <taxon>Bacillati</taxon>
        <taxon>Actinomycetota</taxon>
        <taxon>Actinomycetes</taxon>
        <taxon>Micrococcales</taxon>
        <taxon>Microbacteriaceae</taxon>
        <taxon>Microbacterium</taxon>
    </lineage>
</organism>
<evidence type="ECO:0000256" key="2">
    <source>
        <dbReference type="ARBA" id="ARBA00022801"/>
    </source>
</evidence>
<protein>
    <submittedName>
        <fullName evidence="5">Glycoside hydrolase family 3 C-terminal domain-containing protein</fullName>
    </submittedName>
</protein>
<dbReference type="GO" id="GO:0016787">
    <property type="term" value="F:hydrolase activity"/>
    <property type="evidence" value="ECO:0007669"/>
    <property type="project" value="UniProtKB-KW"/>
</dbReference>
<dbReference type="PROSITE" id="PS51820">
    <property type="entry name" value="PA14"/>
    <property type="match status" value="1"/>
</dbReference>
<dbReference type="PRINTS" id="PR00133">
    <property type="entry name" value="GLHYDRLASE3"/>
</dbReference>
<evidence type="ECO:0000256" key="1">
    <source>
        <dbReference type="ARBA" id="ARBA00005336"/>
    </source>
</evidence>
<dbReference type="Gene3D" id="3.40.50.1700">
    <property type="entry name" value="Glycoside hydrolase family 3 C-terminal domain"/>
    <property type="match status" value="1"/>
</dbReference>
<reference evidence="5 6" key="1">
    <citation type="journal article" date="2019" name="Int. J. Syst. Evol. Microbiol.">
        <title>The Global Catalogue of Microorganisms (GCM) 10K type strain sequencing project: providing services to taxonomists for standard genome sequencing and annotation.</title>
        <authorList>
            <consortium name="The Broad Institute Genomics Platform"/>
            <consortium name="The Broad Institute Genome Sequencing Center for Infectious Disease"/>
            <person name="Wu L."/>
            <person name="Ma J."/>
        </authorList>
    </citation>
    <scope>NUCLEOTIDE SEQUENCE [LARGE SCALE GENOMIC DNA]</scope>
    <source>
        <strain evidence="5 6">JCM 14902</strain>
    </source>
</reference>
<dbReference type="Proteomes" id="UP001500326">
    <property type="component" value="Unassembled WGS sequence"/>
</dbReference>
<dbReference type="Pfam" id="PF14310">
    <property type="entry name" value="Fn3-like"/>
    <property type="match status" value="1"/>
</dbReference>
<dbReference type="Gene3D" id="2.60.40.2700">
    <property type="match status" value="1"/>
</dbReference>
<dbReference type="EMBL" id="BAAAOH010000001">
    <property type="protein sequence ID" value="GAA1996998.1"/>
    <property type="molecule type" value="Genomic_DNA"/>
</dbReference>
<sequence length="1099" mass="114573">MSSSPRPAVGRTRAAVALAASAALLIATPGFASAATNTSAPAAAETAVSAGPSASTGWEDSQEATDRAAALLAQMTVEEKVDMLRGEVNNYYGFYNAPIPRLGIPALTMADGPAGTRIANPDVNGQRSTELPSPLALAATWDAALSEQYGQLAAEEAFSSGHNVLLAPAIDMARVAQAGRAFEAYGEDPLLTGTIGAANVRGIQTQPVIGDIKHYSVYTQENNRLIGGNAVVDERTLQEIYTRPFAMGVEDGHAGSAMCSFNKINGIYACENDELLNTILKEQLDFQGWVMSDYGATHSTGPAINGGLDQEMPGNFNPAETPGTSRFGQALIDAINSGEVPIARVDDAVTRILRPMFALGLFDTPPVIAPLPEAEHGAEARKIAESSMVLLKNDAATLPLLNGVDSIAVIGADADVAVQGGGSSQVKPTYTVSPLEGITSRAGDDVEVTHIAGTDPVTGTALLTGPQPISSDYLTPSAGDGNGLRAEYFFNNSFSGTPGLDRTEPYVGLNGGFFLFDGFNSSSPHFPLQPRSLNTRDLSIRWTGTVTAPADGTYQLALVSKGATTVYLDDAPIFTTASSGTPITNTLDVELLAGEPHAVRVEYINNVPDAPGASGAAPVVKLAWTVPEGVVAPQATAAAELAAASDVAVVFARDYSSEGTDRPNLDLPNGQEELIQQVAAANPRTIVVLTSGAAIQTSNWESGVPAILQAWYGGQEQGNAIARILFGDVNPSGRLPITVPVDEASTPVSTPAQYPGIGLDQQFSEGIFVGYRGYEEFGIEPQYAFGHGLSYTNFKYSKLKTHVDKGKAGEPNQFRADVTVTNTGAVAGRETVQVYAGQLPTSAVDTAQKALAGWTQVTLQPGEKKKVTVTLNSKSLSYWDVDQDEWILPSGVVPVLVGASSADVRLTGELKVKSSDVIVPVATTIPVIEGNVAVGKVLKATPGVWDQGGLKFTYQWLRDGASIKGATKSVYRVALADQGKHLTVQVIATPKSGPSGVSTSEPVYVRSAAVVVATPNKLVGTPATAFTLTVRVKPLLSGVRAEGTVTVEVDGKTFEGVLTGGKAVIAIGKHARGSHPVSVSYPGSDLVQPAKGVSVIIVR</sequence>
<proteinExistence type="inferred from homology"/>
<evidence type="ECO:0000313" key="5">
    <source>
        <dbReference type="EMBL" id="GAA1996998.1"/>
    </source>
</evidence>
<evidence type="ECO:0000256" key="3">
    <source>
        <dbReference type="SAM" id="SignalP"/>
    </source>
</evidence>
<feature type="signal peptide" evidence="3">
    <location>
        <begin position="1"/>
        <end position="34"/>
    </location>
</feature>
<dbReference type="InterPro" id="IPR013783">
    <property type="entry name" value="Ig-like_fold"/>
</dbReference>
<dbReference type="InterPro" id="IPR036881">
    <property type="entry name" value="Glyco_hydro_3_C_sf"/>
</dbReference>
<dbReference type="Gene3D" id="3.20.20.300">
    <property type="entry name" value="Glycoside hydrolase, family 3, N-terminal domain"/>
    <property type="match status" value="1"/>
</dbReference>
<keyword evidence="3" id="KW-0732">Signal</keyword>
<dbReference type="SMART" id="SM00758">
    <property type="entry name" value="PA14"/>
    <property type="match status" value="1"/>
</dbReference>
<dbReference type="InterPro" id="IPR037524">
    <property type="entry name" value="PA14/GLEYA"/>
</dbReference>
<dbReference type="PANTHER" id="PTHR42715">
    <property type="entry name" value="BETA-GLUCOSIDASE"/>
    <property type="match status" value="1"/>
</dbReference>
<keyword evidence="2 5" id="KW-0378">Hydrolase</keyword>
<comment type="similarity">
    <text evidence="1">Belongs to the glycosyl hydrolase 3 family.</text>
</comment>
<dbReference type="InterPro" id="IPR036962">
    <property type="entry name" value="Glyco_hydro_3_N_sf"/>
</dbReference>
<dbReference type="InterPro" id="IPR011658">
    <property type="entry name" value="PA14_dom"/>
</dbReference>
<name>A0ABN2T3H7_9MICO</name>
<dbReference type="Pfam" id="PF07691">
    <property type="entry name" value="PA14"/>
    <property type="match status" value="1"/>
</dbReference>
<dbReference type="SUPFAM" id="SSF52279">
    <property type="entry name" value="Beta-D-glucan exohydrolase, C-terminal domain"/>
    <property type="match status" value="1"/>
</dbReference>
<feature type="chain" id="PRO_5045313895" evidence="3">
    <location>
        <begin position="35"/>
        <end position="1099"/>
    </location>
</feature>
<dbReference type="InterPro" id="IPR017853">
    <property type="entry name" value="GH"/>
</dbReference>
<dbReference type="InterPro" id="IPR001764">
    <property type="entry name" value="Glyco_hydro_3_N"/>
</dbReference>
<dbReference type="SUPFAM" id="SSF51445">
    <property type="entry name" value="(Trans)glycosidases"/>
    <property type="match status" value="1"/>
</dbReference>
<dbReference type="InterPro" id="IPR026891">
    <property type="entry name" value="Fn3-like"/>
</dbReference>
<dbReference type="InterPro" id="IPR050288">
    <property type="entry name" value="Cellulose_deg_GH3"/>
</dbReference>
<feature type="domain" description="PA14" evidence="4">
    <location>
        <begin position="479"/>
        <end position="638"/>
    </location>
</feature>
<dbReference type="PANTHER" id="PTHR42715:SF10">
    <property type="entry name" value="BETA-GLUCOSIDASE"/>
    <property type="match status" value="1"/>
</dbReference>
<dbReference type="Gene3D" id="2.60.40.10">
    <property type="entry name" value="Immunoglobulins"/>
    <property type="match status" value="1"/>
</dbReference>
<accession>A0ABN2T3H7</accession>
<dbReference type="Gene3D" id="2.60.120.260">
    <property type="entry name" value="Galactose-binding domain-like"/>
    <property type="match status" value="1"/>
</dbReference>
<dbReference type="Pfam" id="PF01915">
    <property type="entry name" value="Glyco_hydro_3_C"/>
    <property type="match status" value="1"/>
</dbReference>
<gene>
    <name evidence="5" type="ORF">GCM10009777_37540</name>
</gene>
<keyword evidence="6" id="KW-1185">Reference proteome</keyword>
<evidence type="ECO:0000259" key="4">
    <source>
        <dbReference type="PROSITE" id="PS51820"/>
    </source>
</evidence>
<dbReference type="Pfam" id="PF00933">
    <property type="entry name" value="Glyco_hydro_3"/>
    <property type="match status" value="1"/>
</dbReference>